<dbReference type="Proteomes" id="UP000314294">
    <property type="component" value="Unassembled WGS sequence"/>
</dbReference>
<gene>
    <name evidence="1" type="ORF">EYF80_032998</name>
</gene>
<evidence type="ECO:0000313" key="2">
    <source>
        <dbReference type="Proteomes" id="UP000314294"/>
    </source>
</evidence>
<name>A0A4Z2GUC5_9TELE</name>
<accession>A0A4Z2GUC5</accession>
<keyword evidence="2" id="KW-1185">Reference proteome</keyword>
<dbReference type="AlphaFoldDB" id="A0A4Z2GUC5"/>
<comment type="caution">
    <text evidence="1">The sequence shown here is derived from an EMBL/GenBank/DDBJ whole genome shotgun (WGS) entry which is preliminary data.</text>
</comment>
<organism evidence="1 2">
    <name type="scientific">Liparis tanakae</name>
    <name type="common">Tanaka's snailfish</name>
    <dbReference type="NCBI Taxonomy" id="230148"/>
    <lineage>
        <taxon>Eukaryota</taxon>
        <taxon>Metazoa</taxon>
        <taxon>Chordata</taxon>
        <taxon>Craniata</taxon>
        <taxon>Vertebrata</taxon>
        <taxon>Euteleostomi</taxon>
        <taxon>Actinopterygii</taxon>
        <taxon>Neopterygii</taxon>
        <taxon>Teleostei</taxon>
        <taxon>Neoteleostei</taxon>
        <taxon>Acanthomorphata</taxon>
        <taxon>Eupercaria</taxon>
        <taxon>Perciformes</taxon>
        <taxon>Cottioidei</taxon>
        <taxon>Cottales</taxon>
        <taxon>Liparidae</taxon>
        <taxon>Liparis</taxon>
    </lineage>
</organism>
<reference evidence="1 2" key="1">
    <citation type="submission" date="2019-03" db="EMBL/GenBank/DDBJ databases">
        <title>First draft genome of Liparis tanakae, snailfish: a comprehensive survey of snailfish specific genes.</title>
        <authorList>
            <person name="Kim W."/>
            <person name="Song I."/>
            <person name="Jeong J.-H."/>
            <person name="Kim D."/>
            <person name="Kim S."/>
            <person name="Ryu S."/>
            <person name="Song J.Y."/>
            <person name="Lee S.K."/>
        </authorList>
    </citation>
    <scope>NUCLEOTIDE SEQUENCE [LARGE SCALE GENOMIC DNA]</scope>
    <source>
        <tissue evidence="1">Muscle</tissue>
    </source>
</reference>
<protein>
    <submittedName>
        <fullName evidence="1">Uncharacterized protein</fullName>
    </submittedName>
</protein>
<evidence type="ECO:0000313" key="1">
    <source>
        <dbReference type="EMBL" id="TNN56820.1"/>
    </source>
</evidence>
<sequence>MVTMSRQLSAAVSLSVTVTFPTQPEGVRFTRPVAVINTPNHVAQMSTVKGGQWKYSCGGETQVT</sequence>
<proteinExistence type="predicted"/>
<dbReference type="EMBL" id="SRLO01000420">
    <property type="protein sequence ID" value="TNN56820.1"/>
    <property type="molecule type" value="Genomic_DNA"/>
</dbReference>